<dbReference type="InterPro" id="IPR011010">
    <property type="entry name" value="DNA_brk_join_enz"/>
</dbReference>
<dbReference type="Proteomes" id="UP000601522">
    <property type="component" value="Unassembled WGS sequence"/>
</dbReference>
<dbReference type="InterPro" id="IPR010998">
    <property type="entry name" value="Integrase_recombinase_N"/>
</dbReference>
<accession>A0A926F278</accession>
<dbReference type="InterPro" id="IPR050090">
    <property type="entry name" value="Tyrosine_recombinase_XerCD"/>
</dbReference>
<dbReference type="PANTHER" id="PTHR30349">
    <property type="entry name" value="PHAGE INTEGRASE-RELATED"/>
    <property type="match status" value="1"/>
</dbReference>
<evidence type="ECO:0000256" key="5">
    <source>
        <dbReference type="ARBA" id="ARBA00023172"/>
    </source>
</evidence>
<dbReference type="RefSeq" id="WP_249323397.1">
    <property type="nucleotide sequence ID" value="NZ_JACRTK010000002.1"/>
</dbReference>
<keyword evidence="10" id="KW-1185">Reference proteome</keyword>
<keyword evidence="4 6" id="KW-0238">DNA-binding</keyword>
<organism evidence="9 10">
    <name type="scientific">Wansuia hejianensis</name>
    <dbReference type="NCBI Taxonomy" id="2763667"/>
    <lineage>
        <taxon>Bacteria</taxon>
        <taxon>Bacillati</taxon>
        <taxon>Bacillota</taxon>
        <taxon>Clostridia</taxon>
        <taxon>Lachnospirales</taxon>
        <taxon>Lachnospiraceae</taxon>
        <taxon>Wansuia</taxon>
    </lineage>
</organism>
<dbReference type="Pfam" id="PF00589">
    <property type="entry name" value="Phage_integrase"/>
    <property type="match status" value="1"/>
</dbReference>
<name>A0A926F278_9FIRM</name>
<dbReference type="Gene3D" id="1.10.150.130">
    <property type="match status" value="1"/>
</dbReference>
<dbReference type="GO" id="GO:0015074">
    <property type="term" value="P:DNA integration"/>
    <property type="evidence" value="ECO:0007669"/>
    <property type="project" value="UniProtKB-KW"/>
</dbReference>
<dbReference type="PANTHER" id="PTHR30349:SF81">
    <property type="entry name" value="TYROSINE RECOMBINASE XERC"/>
    <property type="match status" value="1"/>
</dbReference>
<dbReference type="GO" id="GO:0003677">
    <property type="term" value="F:DNA binding"/>
    <property type="evidence" value="ECO:0007669"/>
    <property type="project" value="UniProtKB-UniRule"/>
</dbReference>
<dbReference type="InterPro" id="IPR044068">
    <property type="entry name" value="CB"/>
</dbReference>
<dbReference type="SUPFAM" id="SSF56349">
    <property type="entry name" value="DNA breaking-rejoining enzymes"/>
    <property type="match status" value="1"/>
</dbReference>
<dbReference type="Gene3D" id="1.10.443.10">
    <property type="entry name" value="Intergrase catalytic core"/>
    <property type="match status" value="1"/>
</dbReference>
<dbReference type="EMBL" id="JACRTK010000002">
    <property type="protein sequence ID" value="MBC8590559.1"/>
    <property type="molecule type" value="Genomic_DNA"/>
</dbReference>
<dbReference type="AlphaFoldDB" id="A0A926F278"/>
<feature type="domain" description="Tyr recombinase" evidence="7">
    <location>
        <begin position="107"/>
        <end position="273"/>
    </location>
</feature>
<evidence type="ECO:0000256" key="2">
    <source>
        <dbReference type="ARBA" id="ARBA00008857"/>
    </source>
</evidence>
<evidence type="ECO:0000256" key="6">
    <source>
        <dbReference type="PROSITE-ProRule" id="PRU01248"/>
    </source>
</evidence>
<evidence type="ECO:0000313" key="10">
    <source>
        <dbReference type="Proteomes" id="UP000601522"/>
    </source>
</evidence>
<evidence type="ECO:0000256" key="1">
    <source>
        <dbReference type="ARBA" id="ARBA00003283"/>
    </source>
</evidence>
<evidence type="ECO:0000259" key="7">
    <source>
        <dbReference type="PROSITE" id="PS51898"/>
    </source>
</evidence>
<comment type="function">
    <text evidence="1">Site-specific tyrosine recombinase, which acts by catalyzing the cutting and rejoining of the recombining DNA molecules.</text>
</comment>
<comment type="similarity">
    <text evidence="2">Belongs to the 'phage' integrase family.</text>
</comment>
<dbReference type="PROSITE" id="PS51898">
    <property type="entry name" value="TYR_RECOMBINASE"/>
    <property type="match status" value="1"/>
</dbReference>
<dbReference type="InterPro" id="IPR004107">
    <property type="entry name" value="Integrase_SAM-like_N"/>
</dbReference>
<dbReference type="PROSITE" id="PS51900">
    <property type="entry name" value="CB"/>
    <property type="match status" value="1"/>
</dbReference>
<dbReference type="InterPro" id="IPR002104">
    <property type="entry name" value="Integrase_catalytic"/>
</dbReference>
<gene>
    <name evidence="9" type="ORF">H8689_05370</name>
</gene>
<dbReference type="GO" id="GO:0006310">
    <property type="term" value="P:DNA recombination"/>
    <property type="evidence" value="ECO:0007669"/>
    <property type="project" value="UniProtKB-KW"/>
</dbReference>
<keyword evidence="5" id="KW-0233">DNA recombination</keyword>
<sequence length="273" mass="31921">MSIALIEQYINYVEKEKDLSPNTVDAYTKDLEQLNIYFQENNIDSMIHINKTNIITYLIYLQRCGKTNTTISRKLTSIRCFYQYLLNNGMIKEDPTFNLKSPKKERKSITILTIEELDILLSQPDTRCYKGCRDRAMLELICSTGLRVSEMLSLNIRDFDFKSSVINLNDNRIILVEESASIYISKYLNEFRINYNIDDPLFTNLYGNRLTRQGFWKIMKAYAKYAGFNKTVTPQVLRNSFAFHIINNGINIYKAKDILGHSNITTTERYLLK</sequence>
<evidence type="ECO:0000259" key="8">
    <source>
        <dbReference type="PROSITE" id="PS51900"/>
    </source>
</evidence>
<keyword evidence="3" id="KW-0229">DNA integration</keyword>
<feature type="domain" description="Core-binding (CB)" evidence="8">
    <location>
        <begin position="1"/>
        <end position="86"/>
    </location>
</feature>
<dbReference type="Pfam" id="PF02899">
    <property type="entry name" value="Phage_int_SAM_1"/>
    <property type="match status" value="1"/>
</dbReference>
<proteinExistence type="inferred from homology"/>
<dbReference type="InterPro" id="IPR013762">
    <property type="entry name" value="Integrase-like_cat_sf"/>
</dbReference>
<evidence type="ECO:0000313" key="9">
    <source>
        <dbReference type="EMBL" id="MBC8590559.1"/>
    </source>
</evidence>
<reference evidence="9 10" key="1">
    <citation type="submission" date="2020-08" db="EMBL/GenBank/DDBJ databases">
        <title>Genome public.</title>
        <authorList>
            <person name="Liu C."/>
            <person name="Sun Q."/>
        </authorList>
    </citation>
    <scope>NUCLEOTIDE SEQUENCE [LARGE SCALE GENOMIC DNA]</scope>
    <source>
        <strain evidence="9 10">NSJ-26</strain>
    </source>
</reference>
<comment type="caution">
    <text evidence="9">The sequence shown here is derived from an EMBL/GenBank/DDBJ whole genome shotgun (WGS) entry which is preliminary data.</text>
</comment>
<evidence type="ECO:0000256" key="4">
    <source>
        <dbReference type="ARBA" id="ARBA00023125"/>
    </source>
</evidence>
<evidence type="ECO:0000256" key="3">
    <source>
        <dbReference type="ARBA" id="ARBA00022908"/>
    </source>
</evidence>
<protein>
    <submittedName>
        <fullName evidence="9">Tyrosine-type recombinase/integrase</fullName>
    </submittedName>
</protein>